<name>A0A7W7SG23_9ACTN</name>
<proteinExistence type="predicted"/>
<organism evidence="2 3">
    <name type="scientific">Kitasatospora gansuensis</name>
    <dbReference type="NCBI Taxonomy" id="258050"/>
    <lineage>
        <taxon>Bacteria</taxon>
        <taxon>Bacillati</taxon>
        <taxon>Actinomycetota</taxon>
        <taxon>Actinomycetes</taxon>
        <taxon>Kitasatosporales</taxon>
        <taxon>Streptomycetaceae</taxon>
        <taxon>Kitasatospora</taxon>
    </lineage>
</organism>
<reference evidence="2 3" key="1">
    <citation type="submission" date="2020-08" db="EMBL/GenBank/DDBJ databases">
        <title>Sequencing the genomes of 1000 actinobacteria strains.</title>
        <authorList>
            <person name="Klenk H.-P."/>
        </authorList>
    </citation>
    <scope>NUCLEOTIDE SEQUENCE [LARGE SCALE GENOMIC DNA]</scope>
    <source>
        <strain evidence="2 3">DSM 44786</strain>
    </source>
</reference>
<gene>
    <name evidence="2" type="ORF">F4556_005339</name>
</gene>
<dbReference type="AlphaFoldDB" id="A0A7W7SG23"/>
<evidence type="ECO:0000313" key="2">
    <source>
        <dbReference type="EMBL" id="MBB4949804.1"/>
    </source>
</evidence>
<evidence type="ECO:0000256" key="1">
    <source>
        <dbReference type="SAM" id="MobiDB-lite"/>
    </source>
</evidence>
<evidence type="ECO:0008006" key="4">
    <source>
        <dbReference type="Google" id="ProtNLM"/>
    </source>
</evidence>
<protein>
    <recommendedName>
        <fullName evidence="4">SPOR domain-containing protein</fullName>
    </recommendedName>
</protein>
<dbReference type="Proteomes" id="UP000573327">
    <property type="component" value="Unassembled WGS sequence"/>
</dbReference>
<dbReference type="RefSeq" id="WP_184920422.1">
    <property type="nucleotide sequence ID" value="NZ_JACHJR010000001.1"/>
</dbReference>
<keyword evidence="3" id="KW-1185">Reference proteome</keyword>
<comment type="caution">
    <text evidence="2">The sequence shown here is derived from an EMBL/GenBank/DDBJ whole genome shotgun (WGS) entry which is preliminary data.</text>
</comment>
<dbReference type="EMBL" id="JACHJR010000001">
    <property type="protein sequence ID" value="MBB4949804.1"/>
    <property type="molecule type" value="Genomic_DNA"/>
</dbReference>
<sequence length="73" mass="8368">MVFGRSKPTGKPGEWFWCIKHAKVEEGPECPAKDRLGPYATREEAGRALETAAERNQEWRQDPRWNDGQEPKG</sequence>
<accession>A0A7W7SG23</accession>
<evidence type="ECO:0000313" key="3">
    <source>
        <dbReference type="Proteomes" id="UP000573327"/>
    </source>
</evidence>
<feature type="region of interest" description="Disordered" evidence="1">
    <location>
        <begin position="27"/>
        <end position="73"/>
    </location>
</feature>